<dbReference type="GO" id="GO:0070652">
    <property type="term" value="C:HAUS complex"/>
    <property type="evidence" value="ECO:0007669"/>
    <property type="project" value="InterPro"/>
</dbReference>
<keyword evidence="5" id="KW-0493">Microtubule</keyword>
<name>A0A091XSW5_OPIHO</name>
<evidence type="ECO:0000313" key="11">
    <source>
        <dbReference type="EMBL" id="KFR16051.1"/>
    </source>
</evidence>
<reference evidence="11 12" key="1">
    <citation type="submission" date="2014-04" db="EMBL/GenBank/DDBJ databases">
        <title>Genome evolution of avian class.</title>
        <authorList>
            <person name="Zhang G."/>
            <person name="Li C."/>
        </authorList>
    </citation>
    <scope>NUCLEOTIDE SEQUENCE [LARGE SCALE GENOMIC DNA]</scope>
    <source>
        <strain evidence="11">BGI_N306</strain>
    </source>
</reference>
<dbReference type="GO" id="GO:0005874">
    <property type="term" value="C:microtubule"/>
    <property type="evidence" value="ECO:0007669"/>
    <property type="project" value="UniProtKB-KW"/>
</dbReference>
<dbReference type="PRINTS" id="PR02087">
    <property type="entry name" value="HAUSAUGMINL1"/>
</dbReference>
<dbReference type="GO" id="GO:0007098">
    <property type="term" value="P:centrosome cycle"/>
    <property type="evidence" value="ECO:0007669"/>
    <property type="project" value="TreeGrafter"/>
</dbReference>
<evidence type="ECO:0000256" key="4">
    <source>
        <dbReference type="ARBA" id="ARBA00022618"/>
    </source>
</evidence>
<keyword evidence="9" id="KW-0131">Cell cycle</keyword>
<keyword evidence="10" id="KW-0812">Transmembrane</keyword>
<evidence type="ECO:0000256" key="2">
    <source>
        <dbReference type="ARBA" id="ARBA00005479"/>
    </source>
</evidence>
<organism evidence="11 12">
    <name type="scientific">Opisthocomus hoazin</name>
    <name type="common">Hoatzin</name>
    <name type="synonym">Phasianus hoazin</name>
    <dbReference type="NCBI Taxonomy" id="30419"/>
    <lineage>
        <taxon>Eukaryota</taxon>
        <taxon>Metazoa</taxon>
        <taxon>Chordata</taxon>
        <taxon>Craniata</taxon>
        <taxon>Vertebrata</taxon>
        <taxon>Euteleostomi</taxon>
        <taxon>Archelosauria</taxon>
        <taxon>Archosauria</taxon>
        <taxon>Dinosauria</taxon>
        <taxon>Saurischia</taxon>
        <taxon>Theropoda</taxon>
        <taxon>Coelurosauria</taxon>
        <taxon>Aves</taxon>
        <taxon>Neognathae</taxon>
        <taxon>Neoaves</taxon>
        <taxon>Opisthocomiformes</taxon>
        <taxon>Opisthocomidae</taxon>
        <taxon>Opisthocomus</taxon>
    </lineage>
</organism>
<keyword evidence="10" id="KW-1133">Transmembrane helix</keyword>
<dbReference type="AlphaFoldDB" id="A0A091XSW5"/>
<proteinExistence type="inferred from homology"/>
<dbReference type="GO" id="GO:0051301">
    <property type="term" value="P:cell division"/>
    <property type="evidence" value="ECO:0007669"/>
    <property type="project" value="UniProtKB-KW"/>
</dbReference>
<dbReference type="PANTHER" id="PTHR31570">
    <property type="entry name" value="HAUS AUGMIN-LIKE COMPLEX SUBUNIT 1"/>
    <property type="match status" value="1"/>
</dbReference>
<evidence type="ECO:0000256" key="7">
    <source>
        <dbReference type="ARBA" id="ARBA00023054"/>
    </source>
</evidence>
<dbReference type="PhylomeDB" id="A0A091XSW5"/>
<dbReference type="GO" id="GO:0005829">
    <property type="term" value="C:cytosol"/>
    <property type="evidence" value="ECO:0007669"/>
    <property type="project" value="TreeGrafter"/>
</dbReference>
<dbReference type="STRING" id="30419.A0A091XSW5"/>
<gene>
    <name evidence="11" type="ORF">N306_12997</name>
</gene>
<dbReference type="PANTHER" id="PTHR31570:SF1">
    <property type="entry name" value="HAUS AUGMIN-LIKE COMPLEX SUBUNIT 1"/>
    <property type="match status" value="1"/>
</dbReference>
<keyword evidence="10" id="KW-0472">Membrane</keyword>
<evidence type="ECO:0000256" key="5">
    <source>
        <dbReference type="ARBA" id="ARBA00022701"/>
    </source>
</evidence>
<evidence type="ECO:0000313" key="12">
    <source>
        <dbReference type="Proteomes" id="UP000053605"/>
    </source>
</evidence>
<evidence type="ECO:0000256" key="9">
    <source>
        <dbReference type="ARBA" id="ARBA00023306"/>
    </source>
</evidence>
<evidence type="ECO:0000256" key="8">
    <source>
        <dbReference type="ARBA" id="ARBA00023212"/>
    </source>
</evidence>
<comment type="subcellular location">
    <subcellularLocation>
        <location evidence="1">Cytoplasm</location>
        <location evidence="1">Cytoskeleton</location>
        <location evidence="1">Spindle</location>
    </subcellularLocation>
</comment>
<feature type="non-terminal residue" evidence="11">
    <location>
        <position position="1"/>
    </location>
</feature>
<keyword evidence="12" id="KW-1185">Reference proteome</keyword>
<feature type="non-terminal residue" evidence="11">
    <location>
        <position position="209"/>
    </location>
</feature>
<dbReference type="EMBL" id="KK735820">
    <property type="protein sequence ID" value="KFR16051.1"/>
    <property type="molecule type" value="Genomic_DNA"/>
</dbReference>
<keyword evidence="8" id="KW-0206">Cytoskeleton</keyword>
<feature type="transmembrane region" description="Helical" evidence="10">
    <location>
        <begin position="126"/>
        <end position="145"/>
    </location>
</feature>
<sequence length="209" mass="23994">QVGAWLKKIYGNEPVPQYEVNESTVDILYQLAECNEARDKDVSLLIEDMKQKAKEYEAKGEFETPLLSSIKDSLSVKGISCLNALVNSAMTLETKDTSLTSFFCAINDMTSELYTTELKNREMDRFVYWYLLKCKSLFLFVFFFLRDLKKTEERLELAQVKADSRSHKLNFLKDKSEDLKIRIKAAEEQLIATGLGQSLTHESLMSLSE</sequence>
<evidence type="ECO:0000256" key="3">
    <source>
        <dbReference type="ARBA" id="ARBA00022490"/>
    </source>
</evidence>
<dbReference type="Proteomes" id="UP000053605">
    <property type="component" value="Unassembled WGS sequence"/>
</dbReference>
<keyword evidence="7" id="KW-0175">Coiled coil</keyword>
<dbReference type="GO" id="GO:0005819">
    <property type="term" value="C:spindle"/>
    <property type="evidence" value="ECO:0007669"/>
    <property type="project" value="UniProtKB-SubCell"/>
</dbReference>
<keyword evidence="3" id="KW-0963">Cytoplasm</keyword>
<dbReference type="InterPro" id="IPR026243">
    <property type="entry name" value="HAUS1"/>
</dbReference>
<keyword evidence="6" id="KW-0498">Mitosis</keyword>
<evidence type="ECO:0000256" key="6">
    <source>
        <dbReference type="ARBA" id="ARBA00022776"/>
    </source>
</evidence>
<evidence type="ECO:0000256" key="1">
    <source>
        <dbReference type="ARBA" id="ARBA00004186"/>
    </source>
</evidence>
<accession>A0A091XSW5</accession>
<comment type="similarity">
    <text evidence="2">Belongs to the HAUS1 family.</text>
</comment>
<dbReference type="Pfam" id="PF25762">
    <property type="entry name" value="HAUS1"/>
    <property type="match status" value="1"/>
</dbReference>
<keyword evidence="4" id="KW-0132">Cell division</keyword>
<dbReference type="GO" id="GO:0051225">
    <property type="term" value="P:spindle assembly"/>
    <property type="evidence" value="ECO:0007669"/>
    <property type="project" value="InterPro"/>
</dbReference>
<evidence type="ECO:0000256" key="10">
    <source>
        <dbReference type="SAM" id="Phobius"/>
    </source>
</evidence>
<protein>
    <submittedName>
        <fullName evidence="11">HAUS augmin-like complex subunit 1</fullName>
    </submittedName>
</protein>